<dbReference type="InterPro" id="IPR036236">
    <property type="entry name" value="Znf_C2H2_sf"/>
</dbReference>
<dbReference type="KEGG" id="boe:106341294"/>
<dbReference type="SMART" id="SM00355">
    <property type="entry name" value="ZnF_C2H2"/>
    <property type="match status" value="2"/>
</dbReference>
<organism evidence="4 5">
    <name type="scientific">Brassica oleracea var. oleracea</name>
    <dbReference type="NCBI Taxonomy" id="109376"/>
    <lineage>
        <taxon>Eukaryota</taxon>
        <taxon>Viridiplantae</taxon>
        <taxon>Streptophyta</taxon>
        <taxon>Embryophyta</taxon>
        <taxon>Tracheophyta</taxon>
        <taxon>Spermatophyta</taxon>
        <taxon>Magnoliopsida</taxon>
        <taxon>eudicotyledons</taxon>
        <taxon>Gunneridae</taxon>
        <taxon>Pentapetalae</taxon>
        <taxon>rosids</taxon>
        <taxon>malvids</taxon>
        <taxon>Brassicales</taxon>
        <taxon>Brassicaceae</taxon>
        <taxon>Brassiceae</taxon>
        <taxon>Brassica</taxon>
    </lineage>
</organism>
<feature type="compositionally biased region" description="Basic and acidic residues" evidence="2">
    <location>
        <begin position="1"/>
        <end position="16"/>
    </location>
</feature>
<dbReference type="AlphaFoldDB" id="A0A0D3BUK1"/>
<keyword evidence="5" id="KW-1185">Reference proteome</keyword>
<dbReference type="PANTHER" id="PTHR47591">
    <property type="entry name" value="ZINC FINGER PROTEIN ZAT2-RELATED"/>
    <property type="match status" value="1"/>
</dbReference>
<keyword evidence="1" id="KW-0863">Zinc-finger</keyword>
<dbReference type="SUPFAM" id="SSF57667">
    <property type="entry name" value="beta-beta-alpha zinc fingers"/>
    <property type="match status" value="1"/>
</dbReference>
<dbReference type="PROSITE" id="PS50157">
    <property type="entry name" value="ZINC_FINGER_C2H2_2"/>
    <property type="match status" value="2"/>
</dbReference>
<keyword evidence="1" id="KW-0479">Metal-binding</keyword>
<dbReference type="Gramene" id="Bo4g076920.1">
    <property type="protein sequence ID" value="Bo4g076920.1"/>
    <property type="gene ID" value="Bo4g076920"/>
</dbReference>
<evidence type="ECO:0000259" key="3">
    <source>
        <dbReference type="PROSITE" id="PS50157"/>
    </source>
</evidence>
<dbReference type="RefSeq" id="XP_013635548.1">
    <property type="nucleotide sequence ID" value="XM_013780094.1"/>
</dbReference>
<keyword evidence="1" id="KW-0862">Zinc</keyword>
<feature type="region of interest" description="Disordered" evidence="2">
    <location>
        <begin position="229"/>
        <end position="251"/>
    </location>
</feature>
<dbReference type="Gene3D" id="3.30.160.60">
    <property type="entry name" value="Classic Zinc Finger"/>
    <property type="match status" value="1"/>
</dbReference>
<dbReference type="InterPro" id="IPR013087">
    <property type="entry name" value="Znf_C2H2_type"/>
</dbReference>
<reference evidence="4 5" key="1">
    <citation type="journal article" date="2014" name="Genome Biol.">
        <title>Transcriptome and methylome profiling reveals relics of genome dominance in the mesopolyploid Brassica oleracea.</title>
        <authorList>
            <person name="Parkin I.A."/>
            <person name="Koh C."/>
            <person name="Tang H."/>
            <person name="Robinson S.J."/>
            <person name="Kagale S."/>
            <person name="Clarke W.E."/>
            <person name="Town C.D."/>
            <person name="Nixon J."/>
            <person name="Krishnakumar V."/>
            <person name="Bidwell S.L."/>
            <person name="Denoeud F."/>
            <person name="Belcram H."/>
            <person name="Links M.G."/>
            <person name="Just J."/>
            <person name="Clarke C."/>
            <person name="Bender T."/>
            <person name="Huebert T."/>
            <person name="Mason A.S."/>
            <person name="Pires J.C."/>
            <person name="Barker G."/>
            <person name="Moore J."/>
            <person name="Walley P.G."/>
            <person name="Manoli S."/>
            <person name="Batley J."/>
            <person name="Edwards D."/>
            <person name="Nelson M.N."/>
            <person name="Wang X."/>
            <person name="Paterson A.H."/>
            <person name="King G."/>
            <person name="Bancroft I."/>
            <person name="Chalhoub B."/>
            <person name="Sharpe A.G."/>
        </authorList>
    </citation>
    <scope>NUCLEOTIDE SEQUENCE</scope>
    <source>
        <strain evidence="4 5">cv. TO1000</strain>
    </source>
</reference>
<proteinExistence type="predicted"/>
<dbReference type="Proteomes" id="UP000032141">
    <property type="component" value="Chromosome C4"/>
</dbReference>
<dbReference type="OrthoDB" id="6077919at2759"/>
<dbReference type="GO" id="GO:0008270">
    <property type="term" value="F:zinc ion binding"/>
    <property type="evidence" value="ECO:0007669"/>
    <property type="project" value="UniProtKB-KW"/>
</dbReference>
<sequence>MKRTRDDDNPSHFLHEYDEDDEEDSSSGGFQPPSPPPQQVKHFCVICSKQFSSGKAYGGHVRIHSSEYSNKGKTKKMRMKKKRKIGLVNKEKEKEKEIDLIRADFEGKIRCCLCGKEFQTRHSLFGHMRRHPERSWKGVRPPPPEKLNLSFLDDDADENDGDDVMSRSIMMSGVTRDVHDAACCLMMLKSGKRKANSEVRSFSYCNDEMDVKGSTVDMKIKVEIEVNANNPQTDPKKKSLGFDLNQPCHES</sequence>
<dbReference type="PANTHER" id="PTHR47591:SF1">
    <property type="entry name" value="ZINC FINGER PROTEIN ZAT2-RELATED"/>
    <property type="match status" value="1"/>
</dbReference>
<name>A0A0D3BUK1_BRAOL</name>
<feature type="domain" description="C2H2-type" evidence="3">
    <location>
        <begin position="42"/>
        <end position="69"/>
    </location>
</feature>
<dbReference type="Pfam" id="PF13912">
    <property type="entry name" value="zf-C2H2_6"/>
    <property type="match status" value="2"/>
</dbReference>
<accession>A0A0D3BUK1</accession>
<reference evidence="4" key="2">
    <citation type="submission" date="2015-03" db="UniProtKB">
        <authorList>
            <consortium name="EnsemblPlants"/>
        </authorList>
    </citation>
    <scope>IDENTIFICATION</scope>
</reference>
<feature type="region of interest" description="Disordered" evidence="2">
    <location>
        <begin position="1"/>
        <end position="39"/>
    </location>
</feature>
<dbReference type="GO" id="GO:0000976">
    <property type="term" value="F:transcription cis-regulatory region binding"/>
    <property type="evidence" value="ECO:0007669"/>
    <property type="project" value="EnsemblPlants"/>
</dbReference>
<dbReference type="GeneID" id="106341294"/>
<evidence type="ECO:0000256" key="1">
    <source>
        <dbReference type="PROSITE-ProRule" id="PRU00042"/>
    </source>
</evidence>
<dbReference type="PROSITE" id="PS00028">
    <property type="entry name" value="ZINC_FINGER_C2H2_1"/>
    <property type="match status" value="2"/>
</dbReference>
<evidence type="ECO:0000313" key="5">
    <source>
        <dbReference type="Proteomes" id="UP000032141"/>
    </source>
</evidence>
<dbReference type="HOGENOM" id="CLU_974346_0_0_1"/>
<feature type="domain" description="C2H2-type" evidence="3">
    <location>
        <begin position="109"/>
        <end position="131"/>
    </location>
</feature>
<dbReference type="STRING" id="109376.A0A0D3BUK1"/>
<protein>
    <recommendedName>
        <fullName evidence="3">C2H2-type domain-containing protein</fullName>
    </recommendedName>
</protein>
<dbReference type="eggNOG" id="KOG1721">
    <property type="taxonomic scope" value="Eukaryota"/>
</dbReference>
<dbReference type="EnsemblPlants" id="Bo4g076920.1">
    <property type="protein sequence ID" value="Bo4g076920.1"/>
    <property type="gene ID" value="Bo4g076920"/>
</dbReference>
<evidence type="ECO:0000313" key="4">
    <source>
        <dbReference type="EnsemblPlants" id="Bo4g076920.1"/>
    </source>
</evidence>
<evidence type="ECO:0000256" key="2">
    <source>
        <dbReference type="SAM" id="MobiDB-lite"/>
    </source>
</evidence>